<proteinExistence type="predicted"/>
<dbReference type="Proteomes" id="UP001341840">
    <property type="component" value="Unassembled WGS sequence"/>
</dbReference>
<evidence type="ECO:0000313" key="2">
    <source>
        <dbReference type="EMBL" id="MED6184980.1"/>
    </source>
</evidence>
<feature type="compositionally biased region" description="Basic residues" evidence="1">
    <location>
        <begin position="73"/>
        <end position="83"/>
    </location>
</feature>
<dbReference type="EMBL" id="JASCZI010181625">
    <property type="protein sequence ID" value="MED6184980.1"/>
    <property type="molecule type" value="Genomic_DNA"/>
</dbReference>
<comment type="caution">
    <text evidence="2">The sequence shown here is derived from an EMBL/GenBank/DDBJ whole genome shotgun (WGS) entry which is preliminary data.</text>
</comment>
<protein>
    <submittedName>
        <fullName evidence="2">Uncharacterized protein</fullName>
    </submittedName>
</protein>
<gene>
    <name evidence="2" type="ORF">PIB30_052563</name>
</gene>
<keyword evidence="3" id="KW-1185">Reference proteome</keyword>
<name>A0ABU6WGD8_9FABA</name>
<feature type="region of interest" description="Disordered" evidence="1">
    <location>
        <begin position="71"/>
        <end position="93"/>
    </location>
</feature>
<organism evidence="2 3">
    <name type="scientific">Stylosanthes scabra</name>
    <dbReference type="NCBI Taxonomy" id="79078"/>
    <lineage>
        <taxon>Eukaryota</taxon>
        <taxon>Viridiplantae</taxon>
        <taxon>Streptophyta</taxon>
        <taxon>Embryophyta</taxon>
        <taxon>Tracheophyta</taxon>
        <taxon>Spermatophyta</taxon>
        <taxon>Magnoliopsida</taxon>
        <taxon>eudicotyledons</taxon>
        <taxon>Gunneridae</taxon>
        <taxon>Pentapetalae</taxon>
        <taxon>rosids</taxon>
        <taxon>fabids</taxon>
        <taxon>Fabales</taxon>
        <taxon>Fabaceae</taxon>
        <taxon>Papilionoideae</taxon>
        <taxon>50 kb inversion clade</taxon>
        <taxon>dalbergioids sensu lato</taxon>
        <taxon>Dalbergieae</taxon>
        <taxon>Pterocarpus clade</taxon>
        <taxon>Stylosanthes</taxon>
    </lineage>
</organism>
<reference evidence="2 3" key="1">
    <citation type="journal article" date="2023" name="Plants (Basel)">
        <title>Bridging the Gap: Combining Genomics and Transcriptomics Approaches to Understand Stylosanthes scabra, an Orphan Legume from the Brazilian Caatinga.</title>
        <authorList>
            <person name="Ferreira-Neto J.R.C."/>
            <person name="da Silva M.D."/>
            <person name="Binneck E."/>
            <person name="de Melo N.F."/>
            <person name="da Silva R.H."/>
            <person name="de Melo A.L.T.M."/>
            <person name="Pandolfi V."/>
            <person name="Bustamante F.O."/>
            <person name="Brasileiro-Vidal A.C."/>
            <person name="Benko-Iseppon A.M."/>
        </authorList>
    </citation>
    <scope>NUCLEOTIDE SEQUENCE [LARGE SCALE GENOMIC DNA]</scope>
    <source>
        <tissue evidence="2">Leaves</tissue>
    </source>
</reference>
<accession>A0ABU6WGD8</accession>
<evidence type="ECO:0000313" key="3">
    <source>
        <dbReference type="Proteomes" id="UP001341840"/>
    </source>
</evidence>
<evidence type="ECO:0000256" key="1">
    <source>
        <dbReference type="SAM" id="MobiDB-lite"/>
    </source>
</evidence>
<sequence length="125" mass="14004">MIPADFPSKNSPAPIRTHFINLFSKAAFHAKSATAAPLPFPDRHHRLLSHPLPSQTSVTTRSEILVLRARVSNSRRKSSHRRRDSPLPLSISSSPLPLVVPVPLLVVASSFFSHHRFLWSRCSDR</sequence>